<dbReference type="InterPro" id="IPR021136">
    <property type="entry name" value="Flagellar_hook_control-like_C"/>
</dbReference>
<name>A0A832PKW9_9RHOB</name>
<evidence type="ECO:0000313" key="4">
    <source>
        <dbReference type="Proteomes" id="UP000580830"/>
    </source>
</evidence>
<dbReference type="InterPro" id="IPR038610">
    <property type="entry name" value="FliK-like_C_sf"/>
</dbReference>
<comment type="caution">
    <text evidence="3">The sequence shown here is derived from an EMBL/GenBank/DDBJ whole genome shotgun (WGS) entry which is preliminary data.</text>
</comment>
<evidence type="ECO:0000256" key="1">
    <source>
        <dbReference type="SAM" id="MobiDB-lite"/>
    </source>
</evidence>
<reference evidence="3 4" key="1">
    <citation type="journal article" date="2020" name="Biotechnol. Biofuels">
        <title>New insights from the biogas microbiome by comprehensive genome-resolved metagenomics of nearly 1600 species originating from multiple anaerobic digesters.</title>
        <authorList>
            <person name="Campanaro S."/>
            <person name="Treu L."/>
            <person name="Rodriguez-R L.M."/>
            <person name="Kovalovszki A."/>
            <person name="Ziels R.M."/>
            <person name="Maus I."/>
            <person name="Zhu X."/>
            <person name="Kougias P.G."/>
            <person name="Basile A."/>
            <person name="Luo G."/>
            <person name="Schluter A."/>
            <person name="Konstantinidis K.T."/>
            <person name="Angelidaki I."/>
        </authorList>
    </citation>
    <scope>NUCLEOTIDE SEQUENCE [LARGE SCALE GENOMIC DNA]</scope>
    <source>
        <strain evidence="3">AS04akNAM_125</strain>
    </source>
</reference>
<proteinExistence type="predicted"/>
<dbReference type="Gene3D" id="3.30.750.140">
    <property type="match status" value="1"/>
</dbReference>
<protein>
    <recommendedName>
        <fullName evidence="2">Flagellar hook-length control protein-like C-terminal domain-containing protein</fullName>
    </recommendedName>
</protein>
<feature type="compositionally biased region" description="Gly residues" evidence="1">
    <location>
        <begin position="1"/>
        <end position="10"/>
    </location>
</feature>
<dbReference type="AlphaFoldDB" id="A0A832PKW9"/>
<evidence type="ECO:0000259" key="2">
    <source>
        <dbReference type="Pfam" id="PF02120"/>
    </source>
</evidence>
<gene>
    <name evidence="3" type="ORF">GXX24_04855</name>
</gene>
<dbReference type="CDD" id="cd17470">
    <property type="entry name" value="T3SS_Flik_C"/>
    <property type="match status" value="1"/>
</dbReference>
<dbReference type="EMBL" id="DULP01000074">
    <property type="protein sequence ID" value="HHW33454.1"/>
    <property type="molecule type" value="Genomic_DNA"/>
</dbReference>
<evidence type="ECO:0000313" key="3">
    <source>
        <dbReference type="EMBL" id="HHW33454.1"/>
    </source>
</evidence>
<feature type="region of interest" description="Disordered" evidence="1">
    <location>
        <begin position="312"/>
        <end position="347"/>
    </location>
</feature>
<feature type="compositionally biased region" description="Low complexity" evidence="1">
    <location>
        <begin position="68"/>
        <end position="77"/>
    </location>
</feature>
<feature type="domain" description="Flagellar hook-length control protein-like C-terminal" evidence="2">
    <location>
        <begin position="245"/>
        <end position="310"/>
    </location>
</feature>
<dbReference type="Proteomes" id="UP000580830">
    <property type="component" value="Unassembled WGS sequence"/>
</dbReference>
<dbReference type="Pfam" id="PF02120">
    <property type="entry name" value="Flg_hook"/>
    <property type="match status" value="1"/>
</dbReference>
<feature type="compositionally biased region" description="Low complexity" evidence="1">
    <location>
        <begin position="175"/>
        <end position="195"/>
    </location>
</feature>
<feature type="compositionally biased region" description="Low complexity" evidence="1">
    <location>
        <begin position="11"/>
        <end position="25"/>
    </location>
</feature>
<feature type="region of interest" description="Disordered" evidence="1">
    <location>
        <begin position="1"/>
        <end position="233"/>
    </location>
</feature>
<accession>A0A832PKW9</accession>
<organism evidence="3 4">
    <name type="scientific">Paracoccus solventivorans</name>
    <dbReference type="NCBI Taxonomy" id="53463"/>
    <lineage>
        <taxon>Bacteria</taxon>
        <taxon>Pseudomonadati</taxon>
        <taxon>Pseudomonadota</taxon>
        <taxon>Alphaproteobacteria</taxon>
        <taxon>Rhodobacterales</taxon>
        <taxon>Paracoccaceae</taxon>
        <taxon>Paracoccus</taxon>
    </lineage>
</organism>
<feature type="compositionally biased region" description="Basic and acidic residues" evidence="1">
    <location>
        <begin position="312"/>
        <end position="325"/>
    </location>
</feature>
<sequence>MARTATGGGHQAQAAAGESGTAAASRFQKDPADSLALHDAAGDEAGEVSTAETDAPQEESVLTETDTPPAAAMAASPLPDPTHWTLPSAEAPLTQAELRAVSAAEVTEGEGDLATSSSNLAPASHEFATLRASGAAGMSPGSLDTGKVAPDPADTGEFPEITAPEAPPHDAPDSTTPEATGTAGTAAPRDAAGQASQAPADPDMPGALAAPLSRDSAAAFADQPSTLRLPPLAEPHRQIADAIVRTSSGQIEITLDPVELGRVTVLLGEDGNPGRLALLVERPETLELIRRHSDQLLRDLRENGMPDARLEDLRQDDSAHRRDNPPRAPGQPEGESPDRIPPLLAAETARPVALGRLDIRF</sequence>